<organism evidence="1 2">
    <name type="scientific">Flectobacillus longus</name>
    <dbReference type="NCBI Taxonomy" id="2984207"/>
    <lineage>
        <taxon>Bacteria</taxon>
        <taxon>Pseudomonadati</taxon>
        <taxon>Bacteroidota</taxon>
        <taxon>Cytophagia</taxon>
        <taxon>Cytophagales</taxon>
        <taxon>Flectobacillaceae</taxon>
        <taxon>Flectobacillus</taxon>
    </lineage>
</organism>
<keyword evidence="2" id="KW-1185">Reference proteome</keyword>
<proteinExistence type="predicted"/>
<gene>
    <name evidence="1" type="ORF">QM480_06490</name>
</gene>
<sequence>MQNFSKSDSPAENVVFHAKIEDIQGGITLCSADFVADDIVPAGTVVYKDSNGLFHALKTAKVVTAANNTATTYQVAKGHNFKVGEFLASATGAKAYAITAIDKTNADYDVLTVGTTLGVAIAQNAVLFQAAAESSTTTSAFKGTPYAVTGHGVQIKVGDNHLVDAYLRATLFEAVAPPVTSQIKAAIPQILWI</sequence>
<accession>A0ABT6YK47</accession>
<evidence type="ECO:0008006" key="3">
    <source>
        <dbReference type="Google" id="ProtNLM"/>
    </source>
</evidence>
<protein>
    <recommendedName>
        <fullName evidence="3">Head decoration protein</fullName>
    </recommendedName>
</protein>
<name>A0ABT6YK47_9BACT</name>
<evidence type="ECO:0000313" key="2">
    <source>
        <dbReference type="Proteomes" id="UP001236569"/>
    </source>
</evidence>
<evidence type="ECO:0000313" key="1">
    <source>
        <dbReference type="EMBL" id="MDI9863963.1"/>
    </source>
</evidence>
<reference evidence="1 2" key="1">
    <citation type="submission" date="2023-05" db="EMBL/GenBank/DDBJ databases">
        <title>Novel species of genus Flectobacillus isolated from stream in China.</title>
        <authorList>
            <person name="Lu H."/>
        </authorList>
    </citation>
    <scope>NUCLEOTIDE SEQUENCE [LARGE SCALE GENOMIC DNA]</scope>
    <source>
        <strain evidence="1 2">DC10W</strain>
    </source>
</reference>
<dbReference type="Proteomes" id="UP001236569">
    <property type="component" value="Unassembled WGS sequence"/>
</dbReference>
<dbReference type="EMBL" id="JASHID010000003">
    <property type="protein sequence ID" value="MDI9863963.1"/>
    <property type="molecule type" value="Genomic_DNA"/>
</dbReference>
<dbReference type="RefSeq" id="WP_283369197.1">
    <property type="nucleotide sequence ID" value="NZ_JASHID010000003.1"/>
</dbReference>
<comment type="caution">
    <text evidence="1">The sequence shown here is derived from an EMBL/GenBank/DDBJ whole genome shotgun (WGS) entry which is preliminary data.</text>
</comment>